<reference evidence="1" key="1">
    <citation type="submission" date="2022-04" db="EMBL/GenBank/DDBJ databases">
        <title>Chromosome-scale genome assembly of Holotrichia oblita Faldermann.</title>
        <authorList>
            <person name="Rongchong L."/>
        </authorList>
    </citation>
    <scope>NUCLEOTIDE SEQUENCE</scope>
    <source>
        <strain evidence="1">81SQS9</strain>
    </source>
</reference>
<accession>A0ACB9TZE6</accession>
<evidence type="ECO:0000313" key="1">
    <source>
        <dbReference type="EMBL" id="KAI4472186.1"/>
    </source>
</evidence>
<keyword evidence="2" id="KW-1185">Reference proteome</keyword>
<protein>
    <submittedName>
        <fullName evidence="1">Uncharacterized protein</fullName>
    </submittedName>
</protein>
<dbReference type="Proteomes" id="UP001056778">
    <property type="component" value="Chromosome 1"/>
</dbReference>
<gene>
    <name evidence="1" type="ORF">MML48_1g16449</name>
</gene>
<dbReference type="EMBL" id="CM043015">
    <property type="protein sequence ID" value="KAI4472186.1"/>
    <property type="molecule type" value="Genomic_DNA"/>
</dbReference>
<comment type="caution">
    <text evidence="1">The sequence shown here is derived from an EMBL/GenBank/DDBJ whole genome shotgun (WGS) entry which is preliminary data.</text>
</comment>
<proteinExistence type="predicted"/>
<evidence type="ECO:0000313" key="2">
    <source>
        <dbReference type="Proteomes" id="UP001056778"/>
    </source>
</evidence>
<sequence length="86" mass="9438">MPSLVTDHPHVTAHTDEVAGPSIQRSQITTITMSMHESKKSDEVRRTAIPLSELSPLPKQGAPTEAKKKKDAEARRANEHSTNGRN</sequence>
<organism evidence="1 2">
    <name type="scientific">Holotrichia oblita</name>
    <name type="common">Chafer beetle</name>
    <dbReference type="NCBI Taxonomy" id="644536"/>
    <lineage>
        <taxon>Eukaryota</taxon>
        <taxon>Metazoa</taxon>
        <taxon>Ecdysozoa</taxon>
        <taxon>Arthropoda</taxon>
        <taxon>Hexapoda</taxon>
        <taxon>Insecta</taxon>
        <taxon>Pterygota</taxon>
        <taxon>Neoptera</taxon>
        <taxon>Endopterygota</taxon>
        <taxon>Coleoptera</taxon>
        <taxon>Polyphaga</taxon>
        <taxon>Scarabaeiformia</taxon>
        <taxon>Scarabaeidae</taxon>
        <taxon>Melolonthinae</taxon>
        <taxon>Holotrichia</taxon>
    </lineage>
</organism>
<name>A0ACB9TZE6_HOLOL</name>